<feature type="region of interest" description="Disordered" evidence="1">
    <location>
        <begin position="1"/>
        <end position="22"/>
    </location>
</feature>
<accession>A0A9X2W354</accession>
<protein>
    <submittedName>
        <fullName evidence="2">Uncharacterized protein</fullName>
    </submittedName>
</protein>
<organism evidence="2 3">
    <name type="scientific">Tsuneonella litorea</name>
    <dbReference type="NCBI Taxonomy" id="2976475"/>
    <lineage>
        <taxon>Bacteria</taxon>
        <taxon>Pseudomonadati</taxon>
        <taxon>Pseudomonadota</taxon>
        <taxon>Alphaproteobacteria</taxon>
        <taxon>Sphingomonadales</taxon>
        <taxon>Erythrobacteraceae</taxon>
        <taxon>Tsuneonella</taxon>
    </lineage>
</organism>
<name>A0A9X2W354_9SPHN</name>
<dbReference type="AlphaFoldDB" id="A0A9X2W354"/>
<reference evidence="2" key="1">
    <citation type="submission" date="2022-09" db="EMBL/GenBank/DDBJ databases">
        <title>The genome sequence of Tsuneonella sp. YG55.</title>
        <authorList>
            <person name="Liu Y."/>
        </authorList>
    </citation>
    <scope>NUCLEOTIDE SEQUENCE</scope>
    <source>
        <strain evidence="2">YG55</strain>
    </source>
</reference>
<dbReference type="Proteomes" id="UP001142648">
    <property type="component" value="Unassembled WGS sequence"/>
</dbReference>
<comment type="caution">
    <text evidence="2">The sequence shown here is derived from an EMBL/GenBank/DDBJ whole genome shotgun (WGS) entry which is preliminary data.</text>
</comment>
<gene>
    <name evidence="2" type="ORF">N0B51_14710</name>
</gene>
<dbReference type="EMBL" id="JAOAMV010000016">
    <property type="protein sequence ID" value="MCT2560232.1"/>
    <property type="molecule type" value="Genomic_DNA"/>
</dbReference>
<feature type="non-terminal residue" evidence="2">
    <location>
        <position position="1"/>
    </location>
</feature>
<dbReference type="RefSeq" id="WP_259963352.1">
    <property type="nucleotide sequence ID" value="NZ_JAOAMV010000016.1"/>
</dbReference>
<sequence length="81" mass="8984">GRGKLLAPDPRQPASNAEPDFFNRIDPSADIRGLPILGSRLRKAIVPTLILSSQWQAGYRLARRPFADRSLSLLQIICSML</sequence>
<evidence type="ECO:0000256" key="1">
    <source>
        <dbReference type="SAM" id="MobiDB-lite"/>
    </source>
</evidence>
<proteinExistence type="predicted"/>
<evidence type="ECO:0000313" key="3">
    <source>
        <dbReference type="Proteomes" id="UP001142648"/>
    </source>
</evidence>
<keyword evidence="3" id="KW-1185">Reference proteome</keyword>
<evidence type="ECO:0000313" key="2">
    <source>
        <dbReference type="EMBL" id="MCT2560232.1"/>
    </source>
</evidence>